<dbReference type="GO" id="GO:0005230">
    <property type="term" value="F:extracellular ligand-gated monoatomic ion channel activity"/>
    <property type="evidence" value="ECO:0007669"/>
    <property type="project" value="InterPro"/>
</dbReference>
<keyword evidence="8 17" id="KW-0472">Membrane</keyword>
<dbReference type="Pfam" id="PF02931">
    <property type="entry name" value="Neur_chan_LBD"/>
    <property type="match status" value="1"/>
</dbReference>
<dbReference type="Gene3D" id="2.70.170.10">
    <property type="entry name" value="Neurotransmitter-gated ion-channel ligand-binding domain"/>
    <property type="match status" value="1"/>
</dbReference>
<feature type="domain" description="Neurotransmitter-gated ion-channel transmembrane" evidence="19">
    <location>
        <begin position="86"/>
        <end position="171"/>
    </location>
</feature>
<dbReference type="PANTHER" id="PTHR18945">
    <property type="entry name" value="NEUROTRANSMITTER GATED ION CHANNEL"/>
    <property type="match status" value="1"/>
</dbReference>
<evidence type="ECO:0000256" key="9">
    <source>
        <dbReference type="ARBA" id="ARBA00023157"/>
    </source>
</evidence>
<keyword evidence="13" id="KW-0628">Postsynaptic cell membrane</keyword>
<dbReference type="GO" id="GO:0004888">
    <property type="term" value="F:transmembrane signaling receptor activity"/>
    <property type="evidence" value="ECO:0007669"/>
    <property type="project" value="InterPro"/>
</dbReference>
<dbReference type="FunFam" id="1.20.58.390:FF:000067">
    <property type="entry name" value="Glycine receptor subunit alpha-2"/>
    <property type="match status" value="1"/>
</dbReference>
<evidence type="ECO:0000256" key="4">
    <source>
        <dbReference type="ARBA" id="ARBA00022729"/>
    </source>
</evidence>
<dbReference type="InterPro" id="IPR006028">
    <property type="entry name" value="GABAA/Glycine_rcpt"/>
</dbReference>
<feature type="region of interest" description="Disordered" evidence="16">
    <location>
        <begin position="178"/>
        <end position="207"/>
    </location>
</feature>
<evidence type="ECO:0000256" key="13">
    <source>
        <dbReference type="ARBA" id="ARBA00023257"/>
    </source>
</evidence>
<feature type="compositionally biased region" description="Polar residues" evidence="16">
    <location>
        <begin position="188"/>
        <end position="206"/>
    </location>
</feature>
<keyword evidence="10" id="KW-0869">Chloride channel</keyword>
<feature type="domain" description="Neurotransmitter-gated ion-channel ligand-binding" evidence="18">
    <location>
        <begin position="1"/>
        <end position="71"/>
    </location>
</feature>
<keyword evidence="9" id="KW-1015">Disulfide bond</keyword>
<comment type="caution">
    <text evidence="20">The sequence shown here is derived from an EMBL/GenBank/DDBJ whole genome shotgun (WGS) entry which is preliminary data.</text>
</comment>
<dbReference type="EMBL" id="JBAMIC010000013">
    <property type="protein sequence ID" value="KAK7096788.1"/>
    <property type="molecule type" value="Genomic_DNA"/>
</dbReference>
<dbReference type="SUPFAM" id="SSF90112">
    <property type="entry name" value="Neurotransmitter-gated ion-channel transmembrane pore"/>
    <property type="match status" value="1"/>
</dbReference>
<evidence type="ECO:0000259" key="19">
    <source>
        <dbReference type="Pfam" id="PF02932"/>
    </source>
</evidence>
<name>A0AAN9B0G5_9CAEN</name>
<feature type="transmembrane region" description="Helical" evidence="17">
    <location>
        <begin position="230"/>
        <end position="249"/>
    </location>
</feature>
<keyword evidence="5 17" id="KW-1133">Transmembrane helix</keyword>
<organism evidence="20 21">
    <name type="scientific">Littorina saxatilis</name>
    <dbReference type="NCBI Taxonomy" id="31220"/>
    <lineage>
        <taxon>Eukaryota</taxon>
        <taxon>Metazoa</taxon>
        <taxon>Spiralia</taxon>
        <taxon>Lophotrochozoa</taxon>
        <taxon>Mollusca</taxon>
        <taxon>Gastropoda</taxon>
        <taxon>Caenogastropoda</taxon>
        <taxon>Littorinimorpha</taxon>
        <taxon>Littorinoidea</taxon>
        <taxon>Littorinidae</taxon>
        <taxon>Littorina</taxon>
    </lineage>
</organism>
<dbReference type="InterPro" id="IPR006202">
    <property type="entry name" value="Neur_chan_lig-bd"/>
</dbReference>
<dbReference type="InterPro" id="IPR036734">
    <property type="entry name" value="Neur_chan_lig-bd_sf"/>
</dbReference>
<keyword evidence="4" id="KW-0732">Signal</keyword>
<feature type="transmembrane region" description="Helical" evidence="17">
    <location>
        <begin position="144"/>
        <end position="163"/>
    </location>
</feature>
<keyword evidence="11" id="KW-0325">Glycoprotein</keyword>
<gene>
    <name evidence="20" type="ORF">V1264_003852</name>
</gene>
<keyword evidence="6" id="KW-0770">Synapse</keyword>
<dbReference type="Proteomes" id="UP001374579">
    <property type="component" value="Unassembled WGS sequence"/>
</dbReference>
<keyword evidence="1" id="KW-0813">Transport</keyword>
<accession>A0AAN9B0G5</accession>
<dbReference type="GO" id="GO:0045211">
    <property type="term" value="C:postsynaptic membrane"/>
    <property type="evidence" value="ECO:0007669"/>
    <property type="project" value="UniProtKB-SubCell"/>
</dbReference>
<keyword evidence="7" id="KW-0406">Ion transport</keyword>
<dbReference type="CDD" id="cd19049">
    <property type="entry name" value="LGIC_TM_anion"/>
    <property type="match status" value="1"/>
</dbReference>
<sequence length="255" mass="29285">MNLWKFPFDSQLCHVAMESYSYSMENVIFQWSPDPVQKRQDMSLPQFQFEKFETMDCTKMYIGANYTCIKAEFSLVRQYGYYMAQVYVPSVLVVILSWVSFWLDIDAVPARISLGLLTVLTMTTQSASARSNLPRVSYVKAIDVWMAMCLLFVFAALIEFAYVNVNARQERRRGTVHGGLKMGVPGSKPSNASIGSESSNAGTAEETNGRKRLFSKTTVMRQRARTLDKIARFAFPGVFVVFNLFYWNFYMFYEL</sequence>
<proteinExistence type="predicted"/>
<dbReference type="Pfam" id="PF02932">
    <property type="entry name" value="Neur_chan_memb"/>
    <property type="match status" value="1"/>
</dbReference>
<dbReference type="GO" id="GO:0005254">
    <property type="term" value="F:chloride channel activity"/>
    <property type="evidence" value="ECO:0007669"/>
    <property type="project" value="UniProtKB-KW"/>
</dbReference>
<evidence type="ECO:0000256" key="6">
    <source>
        <dbReference type="ARBA" id="ARBA00023018"/>
    </source>
</evidence>
<evidence type="ECO:0000313" key="21">
    <source>
        <dbReference type="Proteomes" id="UP001374579"/>
    </source>
</evidence>
<comment type="subcellular location">
    <subcellularLocation>
        <location evidence="15">Postsynaptic cell membrane</location>
        <topology evidence="15">Multi-pass membrane protein</topology>
    </subcellularLocation>
</comment>
<evidence type="ECO:0000256" key="5">
    <source>
        <dbReference type="ARBA" id="ARBA00022989"/>
    </source>
</evidence>
<dbReference type="SUPFAM" id="SSF63712">
    <property type="entry name" value="Nicotinic receptor ligand binding domain-like"/>
    <property type="match status" value="1"/>
</dbReference>
<evidence type="ECO:0000256" key="17">
    <source>
        <dbReference type="SAM" id="Phobius"/>
    </source>
</evidence>
<keyword evidence="3 17" id="KW-0812">Transmembrane</keyword>
<evidence type="ECO:0000256" key="14">
    <source>
        <dbReference type="ARBA" id="ARBA00023303"/>
    </source>
</evidence>
<dbReference type="InterPro" id="IPR038050">
    <property type="entry name" value="Neuro_actylchol_rec"/>
</dbReference>
<reference evidence="20 21" key="1">
    <citation type="submission" date="2024-02" db="EMBL/GenBank/DDBJ databases">
        <title>Chromosome-scale genome assembly of the rough periwinkle Littorina saxatilis.</title>
        <authorList>
            <person name="De Jode A."/>
            <person name="Faria R."/>
            <person name="Formenti G."/>
            <person name="Sims Y."/>
            <person name="Smith T.P."/>
            <person name="Tracey A."/>
            <person name="Wood J.M.D."/>
            <person name="Zagrodzka Z.B."/>
            <person name="Johannesson K."/>
            <person name="Butlin R.K."/>
            <person name="Leder E.H."/>
        </authorList>
    </citation>
    <scope>NUCLEOTIDE SEQUENCE [LARGE SCALE GENOMIC DNA]</scope>
    <source>
        <strain evidence="20">Snail1</strain>
        <tissue evidence="20">Muscle</tissue>
    </source>
</reference>
<keyword evidence="12" id="KW-0868">Chloride</keyword>
<evidence type="ECO:0000256" key="15">
    <source>
        <dbReference type="ARBA" id="ARBA00034104"/>
    </source>
</evidence>
<evidence type="ECO:0000256" key="10">
    <source>
        <dbReference type="ARBA" id="ARBA00023173"/>
    </source>
</evidence>
<dbReference type="InterPro" id="IPR036719">
    <property type="entry name" value="Neuro-gated_channel_TM_sf"/>
</dbReference>
<dbReference type="PRINTS" id="PR00253">
    <property type="entry name" value="GABAARECEPTR"/>
</dbReference>
<keyword evidence="21" id="KW-1185">Reference proteome</keyword>
<evidence type="ECO:0000256" key="12">
    <source>
        <dbReference type="ARBA" id="ARBA00023214"/>
    </source>
</evidence>
<dbReference type="Gene3D" id="1.20.58.390">
    <property type="entry name" value="Neurotransmitter-gated ion-channel transmembrane domain"/>
    <property type="match status" value="1"/>
</dbReference>
<dbReference type="AlphaFoldDB" id="A0AAN9B0G5"/>
<evidence type="ECO:0000256" key="11">
    <source>
        <dbReference type="ARBA" id="ARBA00023180"/>
    </source>
</evidence>
<evidence type="ECO:0000256" key="16">
    <source>
        <dbReference type="SAM" id="MobiDB-lite"/>
    </source>
</evidence>
<feature type="transmembrane region" description="Helical" evidence="17">
    <location>
        <begin position="79"/>
        <end position="103"/>
    </location>
</feature>
<evidence type="ECO:0000256" key="2">
    <source>
        <dbReference type="ARBA" id="ARBA00022475"/>
    </source>
</evidence>
<evidence type="ECO:0000256" key="8">
    <source>
        <dbReference type="ARBA" id="ARBA00023136"/>
    </source>
</evidence>
<evidence type="ECO:0000313" key="20">
    <source>
        <dbReference type="EMBL" id="KAK7096788.1"/>
    </source>
</evidence>
<evidence type="ECO:0000259" key="18">
    <source>
        <dbReference type="Pfam" id="PF02931"/>
    </source>
</evidence>
<keyword evidence="2" id="KW-1003">Cell membrane</keyword>
<evidence type="ECO:0000256" key="1">
    <source>
        <dbReference type="ARBA" id="ARBA00022448"/>
    </source>
</evidence>
<dbReference type="GO" id="GO:0034707">
    <property type="term" value="C:chloride channel complex"/>
    <property type="evidence" value="ECO:0007669"/>
    <property type="project" value="UniProtKB-KW"/>
</dbReference>
<protein>
    <submittedName>
        <fullName evidence="20">Uncharacterized protein</fullName>
    </submittedName>
</protein>
<evidence type="ECO:0000256" key="7">
    <source>
        <dbReference type="ARBA" id="ARBA00023065"/>
    </source>
</evidence>
<evidence type="ECO:0000256" key="3">
    <source>
        <dbReference type="ARBA" id="ARBA00022692"/>
    </source>
</evidence>
<keyword evidence="14" id="KW-0407">Ion channel</keyword>
<dbReference type="InterPro" id="IPR006201">
    <property type="entry name" value="Neur_channel"/>
</dbReference>
<dbReference type="InterPro" id="IPR006029">
    <property type="entry name" value="Neurotrans-gated_channel_TM"/>
</dbReference>